<evidence type="ECO:0000256" key="6">
    <source>
        <dbReference type="SAM" id="MobiDB-lite"/>
    </source>
</evidence>
<dbReference type="Pfam" id="PF13332">
    <property type="entry name" value="Fil_haemagg_2"/>
    <property type="match status" value="3"/>
</dbReference>
<evidence type="ECO:0000256" key="1">
    <source>
        <dbReference type="ARBA" id="ARBA00004219"/>
    </source>
</evidence>
<dbReference type="SMART" id="SM00912">
    <property type="entry name" value="Haemagg_act"/>
    <property type="match status" value="1"/>
</dbReference>
<dbReference type="Proteomes" id="UP000273143">
    <property type="component" value="Chromosome"/>
</dbReference>
<keyword evidence="4" id="KW-0843">Virulence</keyword>
<evidence type="ECO:0000256" key="5">
    <source>
        <dbReference type="ARBA" id="ARBA00024043"/>
    </source>
</evidence>
<evidence type="ECO:0000256" key="3">
    <source>
        <dbReference type="ARBA" id="ARBA00022913"/>
    </source>
</evidence>
<keyword evidence="10" id="KW-1185">Reference proteome</keyword>
<evidence type="ECO:0000256" key="4">
    <source>
        <dbReference type="ARBA" id="ARBA00023026"/>
    </source>
</evidence>
<dbReference type="SUPFAM" id="SSF51126">
    <property type="entry name" value="Pectin lyase-like"/>
    <property type="match status" value="1"/>
</dbReference>
<evidence type="ECO:0000256" key="7">
    <source>
        <dbReference type="SAM" id="SignalP"/>
    </source>
</evidence>
<evidence type="ECO:0000259" key="8">
    <source>
        <dbReference type="SMART" id="SM00912"/>
    </source>
</evidence>
<dbReference type="InterPro" id="IPR010069">
    <property type="entry name" value="CdiA_FHA1_rpt"/>
</dbReference>
<dbReference type="GO" id="GO:0090729">
    <property type="term" value="F:toxin activity"/>
    <property type="evidence" value="ECO:0007669"/>
    <property type="project" value="UniProtKB-KW"/>
</dbReference>
<dbReference type="KEGG" id="emo:DM558_12345"/>
<feature type="chain" id="PRO_5018734167" evidence="7">
    <location>
        <begin position="32"/>
        <end position="2606"/>
    </location>
</feature>
<dbReference type="RefSeq" id="WP_127164260.1">
    <property type="nucleotide sequence ID" value="NZ_CP029822.1"/>
</dbReference>
<evidence type="ECO:0000256" key="2">
    <source>
        <dbReference type="ARBA" id="ARBA00022656"/>
    </source>
</evidence>
<protein>
    <submittedName>
        <fullName evidence="9">Filamentous hemagglutinin N-terminal domain-containing protein</fullName>
    </submittedName>
</protein>
<evidence type="ECO:0000313" key="9">
    <source>
        <dbReference type="EMBL" id="AZS51510.1"/>
    </source>
</evidence>
<feature type="signal peptide" evidence="7">
    <location>
        <begin position="1"/>
        <end position="31"/>
    </location>
</feature>
<keyword evidence="7" id="KW-0732">Signal</keyword>
<keyword evidence="2" id="KW-0800">Toxin</keyword>
<gene>
    <name evidence="9" type="ORF">DM558_12345</name>
</gene>
<dbReference type="NCBIfam" id="TIGR01731">
    <property type="entry name" value="fil_hemag_20aa"/>
    <property type="match status" value="7"/>
</dbReference>
<reference evidence="10" key="1">
    <citation type="submission" date="2018-06" db="EMBL/GenBank/DDBJ databases">
        <title>Complete genome of Pseudomonas insecticola strain QZS01.</title>
        <authorList>
            <person name="Wang J."/>
            <person name="Su Q."/>
        </authorList>
    </citation>
    <scope>NUCLEOTIDE SEQUENCE [LARGE SCALE GENOMIC DNA]</scope>
    <source>
        <strain evidence="10">QZS01</strain>
    </source>
</reference>
<dbReference type="InterPro" id="IPR025157">
    <property type="entry name" value="Hemagglutinin_rpt"/>
</dbReference>
<keyword evidence="3" id="KW-1266">Target cell cytoplasm</keyword>
<dbReference type="InterPro" id="IPR008638">
    <property type="entry name" value="FhaB/CdiA-like_TPS"/>
</dbReference>
<evidence type="ECO:0000313" key="10">
    <source>
        <dbReference type="Proteomes" id="UP000273143"/>
    </source>
</evidence>
<comment type="similarity">
    <text evidence="5">In the N-terminal section; belongs to the CdiA toxin family.</text>
</comment>
<dbReference type="InterPro" id="IPR011050">
    <property type="entry name" value="Pectin_lyase_fold/virulence"/>
</dbReference>
<comment type="subcellular location">
    <subcellularLocation>
        <location evidence="1">Target cell</location>
        <location evidence="1">Target cell cytoplasm</location>
    </subcellularLocation>
</comment>
<feature type="domain" description="Filamentous haemagglutinin FhaB/tRNA nuclease CdiA-like TPS" evidence="8">
    <location>
        <begin position="49"/>
        <end position="171"/>
    </location>
</feature>
<proteinExistence type="inferred from homology"/>
<dbReference type="InterPro" id="IPR012334">
    <property type="entry name" value="Pectin_lyas_fold"/>
</dbReference>
<feature type="region of interest" description="Disordered" evidence="6">
    <location>
        <begin position="1741"/>
        <end position="1760"/>
    </location>
</feature>
<accession>A0A3Q9JM29</accession>
<dbReference type="NCBIfam" id="TIGR01901">
    <property type="entry name" value="adhes_NPXG"/>
    <property type="match status" value="1"/>
</dbReference>
<dbReference type="Gene3D" id="2.160.20.10">
    <property type="entry name" value="Single-stranded right-handed beta-helix, Pectin lyase-like"/>
    <property type="match status" value="1"/>
</dbReference>
<dbReference type="Pfam" id="PF04829">
    <property type="entry name" value="PT-VENN"/>
    <property type="match status" value="1"/>
</dbReference>
<organism evidence="9 10">
    <name type="scientific">Entomomonas moraniae</name>
    <dbReference type="NCBI Taxonomy" id="2213226"/>
    <lineage>
        <taxon>Bacteria</taxon>
        <taxon>Pseudomonadati</taxon>
        <taxon>Pseudomonadota</taxon>
        <taxon>Gammaproteobacteria</taxon>
        <taxon>Pseudomonadales</taxon>
        <taxon>Pseudomonadaceae</taxon>
        <taxon>Entomomonas</taxon>
    </lineage>
</organism>
<dbReference type="GO" id="GO:0003824">
    <property type="term" value="F:catalytic activity"/>
    <property type="evidence" value="ECO:0007669"/>
    <property type="project" value="UniProtKB-ARBA"/>
</dbReference>
<name>A0A3Q9JM29_9GAMM</name>
<dbReference type="Pfam" id="PF05860">
    <property type="entry name" value="TPS"/>
    <property type="match status" value="1"/>
</dbReference>
<sequence length="2606" mass="276503">MKTIPLSKSVFKATALSLAIILTFNPLLVAAADLTVAPNSGNTSIGQAGNGVPVININTPNANGLSQNKFTDYNVGKQGLILNNNNTKYTNTQLGGTIEFNPNLKGHNAANTILNEVTSGNASRLQGYTEVAGQKAHVIVANPNGVTCNGCGFINTPRVTLTTGKPVIEHGQLNRYDISQGKVTIEGEGLNAGNVSQFDILSRSAQVNAEIHAQELNIIAGQNEVSNTDLKVTAKTTTDQTNRPQLAIDSSALGGMYAGAIRLVGTEKGVGVNLAGDMASNSGNIQLDANGKLTVGGSLASNKNIVAKAEQIDINNTAYAANDINLSSQQINVNKSLTSGNDLTVNAEMLTNKGSIEAGATKTGSGNNSNAKLTLNTKQLNNQGKTITSRGSLDINAVTLANQQGKIISKSHANITAKQINNQQASLAAEGKLTLQAETINNQQGNMVGQQGATLTAQSIDNSQQGLIYSEQDDINLTATQVKNQQGNIAGQNLTANIQTLDNQQGLIEANQAINYQGETLQNNTGTIHALGKQASQLQLTGLFNNTKGELGVNSNTFVLIADQLNNTDGKITHTGNQGFTIDYNLLGLAGGTVTTQSAVHINQDDWYNNTDIQAADFTLNVKNLTQDKGGKLYLQGPLTVVAGGDWHNNGLIQTNGAIDLNLQGDYWGAGQLLSQSNINLNADNILLDDTASRIQGNGTLNLTTNDQLYNEGNILSNSTLQLKASDLVNLGTLGASQDLAISGQKIHNQDGLIFTSGQLTIKADDFYNQRGDLYAHGDINLGGHNQQAMKTLTNHSGTIESLAKININADTLENAREVFNIVTHKVSANVQDTGCSHDCGGDKKDHNFILTEVDRTEVTDASAEAKIVAADDLTIQSKKIDNKFSILASGNNIQIDTDTFNNIGAQTGDLTTQRFLMTWRMNSLSGVFNLANIINTYDDQNSTNYDPSRNIEQDVNQFTSPSIMVIDNITKGPTLSNAQVHNGVVQAAGTVTINAKDGDIANNSIKPSYIYTSGGDRVQDTNTLGNDIATYVPVNSQLKPDTTHSATDPLQLPGFSLPNNINGLFHVNTNPDHKYLVETNPAFGVKSFINSDYLLSKLGYNPDETQRRLGDGMYEQRLIQQAITARTGQYFVNGMTDGDQLYQYLMDNAIASKEALKLTVGVGLTAEQVAALTHDIVWLEEREVQGQKVLVPIVYMAQTEGRLAPTGSLIQGYDLSLIVGNNLTNTGTLQADQSIQARAKNVINGGLFETNQLAINATDNIINTHGGIIKGQQVDLTAEKGTILNQRTVTTHQAQTANSQRKQDFVSEASSIESDGTLNMTAGYNIENKGSAIIAKDATLTAGNSIQVGTTTTDNQQNYQGKYNYDRQQINQYESAVVIENTLTAKANNDINVTGSYIGTGGDTSLTAGNNITVGSVTNENRSHSYGKKGQALSDTVTQQGAVINSGGKLNVAAGKDITLEASTVTADKEAYFYAGNDINLLAKDDTQHTLIEKTKTSSNGLSSKTKKTYDETYQTTAQGSLISADSVTMQAKHDVNIKGSDIVSTQDTNLYAGNNVTIDYAEEQYKSKHKEQEKKTGVMGMGGGGIGFTIGSSKVKQTVEENYNTARGSTIGSSEGSVNIAAGKDLTAKGASIVAGKDITLQGQNVTIEEAREDSHYRQTYDSQQTGLTISLGGTVGSAINTASQTAYQAKHETNDRLSALTGIKSALTGYQAYQATQVAQQGSSPNDQAIGINVSLGQQKAHSEQSQTQNMSKGSSLQASNNITVIATGDKANPKTGDITIKGSDLQAGNNITLQANNDLNLLASENTQTIRGKNSSSGGSIGVGVGIGSNSVGFTVNASVNQGRGKEKGDAQTWTETNITAGNKVTLSTGQDANLIGAQVSGKQVEANIGNNLNLQTLQDRDDYTSKQQDITMGGSYAVFGVGGSGSFSVSQQKMDSTYKSTQEQTGIYAGEGGYQITVGKNTDLNGSVIASTADASKNKLDTGTLTWNDLENKADYKVSSNTVGMGSGGSVGDMFLGNMANTLLVGANNSDKKESTTHAAVSEGEITIRDQANQTQDVASLNRDTEHANNGFSPIFDKEKEQNRLNEMKAIGELGSQISDVIRTEGSIYAYNEAKKAHPEINTDTPEGIQLLKDSQEYKEAMKDYGTGGSYQKAAQAITAALQGLAGNNLEQALTGASSPYVAGIIKDMTPEDSAERIMAHAVWGAIVANAKNNSATAGAIGAATAEGLAPYIVDYLYPGREVKDLTEEEKQKVVALATIGAGLAGSFGTDGNFASGVAAAETGKNAVENNAISDVVEAMHEGKTPMQVAEERTQQLIDEFIQKNCQGLSEAACNAKREEAGIATLLEFGTFVPGVGFVIDVARADTVPDYLWALAGIVPVEKYIEKGGKVVYKVSDAVWDAHLNKKVDNIGNNISDLPAGYSSGKSAGAMFNETGGLPEGYRRILNDKTGNTAVLGPDGKLYSELGNGSLGPQWVSDISKPVDRHYFNKIDQSSHAKELNTIILPGVDVNKDINAIRNGEGIFKGNTVTVNNRTYEAHANGTIYPISGNGFITLTRGEYKALGVYNKMGDTTQTNLILNNMKDITIKDMQKAYEIWSSWK</sequence>
<dbReference type="InterPro" id="IPR006914">
    <property type="entry name" value="VENN_dom"/>
</dbReference>
<dbReference type="EMBL" id="CP029822">
    <property type="protein sequence ID" value="AZS51510.1"/>
    <property type="molecule type" value="Genomic_DNA"/>
</dbReference>